<protein>
    <submittedName>
        <fullName evidence="2">Uncharacterized protein</fullName>
    </submittedName>
</protein>
<gene>
    <name evidence="2" type="ORF">COC19_06780</name>
</gene>
<feature type="transmembrane region" description="Helical" evidence="1">
    <location>
        <begin position="214"/>
        <end position="237"/>
    </location>
</feature>
<keyword evidence="1" id="KW-0472">Membrane</keyword>
<evidence type="ECO:0000313" key="2">
    <source>
        <dbReference type="EMBL" id="PCH59716.1"/>
    </source>
</evidence>
<feature type="transmembrane region" description="Helical" evidence="1">
    <location>
        <begin position="103"/>
        <end position="121"/>
    </location>
</feature>
<keyword evidence="1" id="KW-1133">Transmembrane helix</keyword>
<sequence length="330" mass="37445">MIKTPTLYPTWPQRLVFSFAYGKICAGALIFTCLWFMLTLLDDTMGFYLKLFFVSIIAYIIPIYAHIIERSVIAFDEIAPALECSREQTQQWRIKLTHRSGRWFVLVTLAAVIMWLLHISLMELYTPDVPFSLFNNREYSIKISAFLVWLALITVSSALIGNAFVLAQLGQRLAIDLICTSAHMILGRIAILSILSFIGAESLFVLLVMDSSPWTAVAPGIITLLISMFCLFIIPVWPVHKRLVQAKNEQLSSIEIQLLVLRKNNCTTSLPGEKLQQLNQLLLYRREIRQAPVWPFDLAALTRLGLYLILPPLTWVGAALIENVVDTFVQ</sequence>
<reference evidence="3" key="1">
    <citation type="submission" date="2017-08" db="EMBL/GenBank/DDBJ databases">
        <title>A dynamic microbial community with high functional redundancy inhabits the cold, oxic subseafloor aquifer.</title>
        <authorList>
            <person name="Tully B.J."/>
            <person name="Wheat C.G."/>
            <person name="Glazer B.T."/>
            <person name="Huber J.A."/>
        </authorList>
    </citation>
    <scope>NUCLEOTIDE SEQUENCE [LARGE SCALE GENOMIC DNA]</scope>
</reference>
<name>A0A2A4MJB1_9GAMM</name>
<accession>A0A2A4MJB1</accession>
<keyword evidence="1" id="KW-0812">Transmembrane</keyword>
<dbReference type="Proteomes" id="UP000218172">
    <property type="component" value="Unassembled WGS sequence"/>
</dbReference>
<feature type="transmembrane region" description="Helical" evidence="1">
    <location>
        <begin position="47"/>
        <end position="65"/>
    </location>
</feature>
<evidence type="ECO:0000256" key="1">
    <source>
        <dbReference type="SAM" id="Phobius"/>
    </source>
</evidence>
<evidence type="ECO:0000313" key="3">
    <source>
        <dbReference type="Proteomes" id="UP000218172"/>
    </source>
</evidence>
<feature type="transmembrane region" description="Helical" evidence="1">
    <location>
        <begin position="141"/>
        <end position="165"/>
    </location>
</feature>
<dbReference type="AlphaFoldDB" id="A0A2A4MJB1"/>
<organism evidence="2 3">
    <name type="scientific">SAR86 cluster bacterium</name>
    <dbReference type="NCBI Taxonomy" id="2030880"/>
    <lineage>
        <taxon>Bacteria</taxon>
        <taxon>Pseudomonadati</taxon>
        <taxon>Pseudomonadota</taxon>
        <taxon>Gammaproteobacteria</taxon>
        <taxon>SAR86 cluster</taxon>
    </lineage>
</organism>
<comment type="caution">
    <text evidence="2">The sequence shown here is derived from an EMBL/GenBank/DDBJ whole genome shotgun (WGS) entry which is preliminary data.</text>
</comment>
<dbReference type="EMBL" id="NVQR01000110">
    <property type="protein sequence ID" value="PCH59716.1"/>
    <property type="molecule type" value="Genomic_DNA"/>
</dbReference>
<feature type="transmembrane region" description="Helical" evidence="1">
    <location>
        <begin position="185"/>
        <end position="208"/>
    </location>
</feature>
<proteinExistence type="predicted"/>
<feature type="transmembrane region" description="Helical" evidence="1">
    <location>
        <begin position="20"/>
        <end position="41"/>
    </location>
</feature>